<evidence type="ECO:0000313" key="3">
    <source>
        <dbReference type="EMBL" id="MBT2134936.1"/>
    </source>
</evidence>
<evidence type="ECO:0000256" key="1">
    <source>
        <dbReference type="SAM" id="MobiDB-lite"/>
    </source>
</evidence>
<reference evidence="3 4" key="1">
    <citation type="submission" date="2021-05" db="EMBL/GenBank/DDBJ databases">
        <title>Croceibacterium sp. LX-88 genome sequence.</title>
        <authorList>
            <person name="Luo X."/>
        </authorList>
    </citation>
    <scope>NUCLEOTIDE SEQUENCE [LARGE SCALE GENOMIC DNA]</scope>
    <source>
        <strain evidence="3 4">LX-88</strain>
    </source>
</reference>
<feature type="chain" id="PRO_5046624695" description="Outer membrane beta-barrel porin/alpha-amylase" evidence="2">
    <location>
        <begin position="23"/>
        <end position="292"/>
    </location>
</feature>
<evidence type="ECO:0000256" key="2">
    <source>
        <dbReference type="SAM" id="SignalP"/>
    </source>
</evidence>
<feature type="signal peptide" evidence="2">
    <location>
        <begin position="1"/>
        <end position="22"/>
    </location>
</feature>
<protein>
    <recommendedName>
        <fullName evidence="5">Outer membrane beta-barrel porin/alpha-amylase</fullName>
    </recommendedName>
</protein>
<comment type="caution">
    <text evidence="3">The sequence shown here is derived from an EMBL/GenBank/DDBJ whole genome shotgun (WGS) entry which is preliminary data.</text>
</comment>
<keyword evidence="2" id="KW-0732">Signal</keyword>
<dbReference type="RefSeq" id="WP_214536541.1">
    <property type="nucleotide sequence ID" value="NZ_JAHFVK010000002.1"/>
</dbReference>
<dbReference type="EMBL" id="JAHFVK010000002">
    <property type="protein sequence ID" value="MBT2134936.1"/>
    <property type="molecule type" value="Genomic_DNA"/>
</dbReference>
<evidence type="ECO:0000313" key="4">
    <source>
        <dbReference type="Proteomes" id="UP000811255"/>
    </source>
</evidence>
<feature type="compositionally biased region" description="Basic and acidic residues" evidence="1">
    <location>
        <begin position="26"/>
        <end position="42"/>
    </location>
</feature>
<accession>A0ABS5W5B3</accession>
<name>A0ABS5W5B3_9SPHN</name>
<organism evidence="3 4">
    <name type="scientific">Croceibacterium selenioxidans</name>
    <dbReference type="NCBI Taxonomy" id="2838833"/>
    <lineage>
        <taxon>Bacteria</taxon>
        <taxon>Pseudomonadati</taxon>
        <taxon>Pseudomonadota</taxon>
        <taxon>Alphaproteobacteria</taxon>
        <taxon>Sphingomonadales</taxon>
        <taxon>Erythrobacteraceae</taxon>
        <taxon>Croceibacterium</taxon>
    </lineage>
</organism>
<feature type="region of interest" description="Disordered" evidence="1">
    <location>
        <begin position="26"/>
        <end position="48"/>
    </location>
</feature>
<evidence type="ECO:0008006" key="5">
    <source>
        <dbReference type="Google" id="ProtNLM"/>
    </source>
</evidence>
<gene>
    <name evidence="3" type="ORF">KK137_11385</name>
</gene>
<keyword evidence="4" id="KW-1185">Reference proteome</keyword>
<sequence length="292" mass="31983">MHRRAIPILAGAILFAPASVLAQDADHSDRGDVADFRDHEDDGQPEPYEIGLDGRPEPSWSLSIGVPVLYDTNPFWDPDGSEDAVLFSPSLALTYAHPELIPGWDLELSGGADADFFSNDPDELNEGRLNATATVFHRIAGAGTLSLGFRARWVYLGESFDHFDHSLQRYVVAFAPDISDKVGISLSGEYRDSGQPENRRVIGTANFDVTILDTPDVRVGFFQEFAYSSYTAGANDGREDLLSLSEVSLTPGFELPDGMRLNLAAILFHRFSNFESSRFTAVQVGPTLGFSF</sequence>
<proteinExistence type="predicted"/>
<dbReference type="Proteomes" id="UP000811255">
    <property type="component" value="Unassembled WGS sequence"/>
</dbReference>